<sequence>MKKIILMLLVSVSMAFAEGFTLNSDEFSGQLGNAQVFNGFGCTGKNISPSLNWENAPKGTKSFAIMMYDKDAPTGSGWWHWIVVDIPKDVTTLKQNSGNVALDLMPKGALQTKTDYGVSGFGGACPPVGHGSHQYVITLYALDVDTLGVKADASPALVGYMVNAHTIAKASVVAYFSR</sequence>
<feature type="chain" id="PRO_5032680483" evidence="1">
    <location>
        <begin position="18"/>
        <end position="178"/>
    </location>
</feature>
<proteinExistence type="predicted"/>
<keyword evidence="3" id="KW-1185">Reference proteome</keyword>
<organism evidence="2 3">
    <name type="scientific">Sulfurimonas marina</name>
    <dbReference type="NCBI Taxonomy" id="2590551"/>
    <lineage>
        <taxon>Bacteria</taxon>
        <taxon>Pseudomonadati</taxon>
        <taxon>Campylobacterota</taxon>
        <taxon>Epsilonproteobacteria</taxon>
        <taxon>Campylobacterales</taxon>
        <taxon>Sulfurimonadaceae</taxon>
        <taxon>Sulfurimonas</taxon>
    </lineage>
</organism>
<dbReference type="InterPro" id="IPR008914">
    <property type="entry name" value="PEBP"/>
</dbReference>
<dbReference type="EMBL" id="CP041165">
    <property type="protein sequence ID" value="QOP42073.1"/>
    <property type="molecule type" value="Genomic_DNA"/>
</dbReference>
<dbReference type="SUPFAM" id="SSF49777">
    <property type="entry name" value="PEBP-like"/>
    <property type="match status" value="1"/>
</dbReference>
<feature type="signal peptide" evidence="1">
    <location>
        <begin position="1"/>
        <end position="17"/>
    </location>
</feature>
<dbReference type="KEGG" id="smax:FJR03_10125"/>
<evidence type="ECO:0000313" key="3">
    <source>
        <dbReference type="Proteomes" id="UP000593910"/>
    </source>
</evidence>
<keyword evidence="1" id="KW-0732">Signal</keyword>
<dbReference type="RefSeq" id="WP_193113394.1">
    <property type="nucleotide sequence ID" value="NZ_CP041165.1"/>
</dbReference>
<dbReference type="PANTHER" id="PTHR30289">
    <property type="entry name" value="UNCHARACTERIZED PROTEIN YBCL-RELATED"/>
    <property type="match status" value="1"/>
</dbReference>
<dbReference type="InterPro" id="IPR036610">
    <property type="entry name" value="PEBP-like_sf"/>
</dbReference>
<dbReference type="Gene3D" id="3.90.280.10">
    <property type="entry name" value="PEBP-like"/>
    <property type="match status" value="1"/>
</dbReference>
<evidence type="ECO:0000256" key="1">
    <source>
        <dbReference type="SAM" id="SignalP"/>
    </source>
</evidence>
<accession>A0A7M1AX98</accession>
<reference evidence="2 3" key="1">
    <citation type="submission" date="2019-06" db="EMBL/GenBank/DDBJ databases">
        <title>Sulfurimonas gotlandica sp. nov., a chemoautotrophic and psychrotolerant epsilonproteobacterium isolated from a pelagic redoxcline, and an emended description of the genus Sulfurimonas.</title>
        <authorList>
            <person name="Wang S."/>
            <person name="Jiang L."/>
            <person name="Shao Z."/>
        </authorList>
    </citation>
    <scope>NUCLEOTIDE SEQUENCE [LARGE SCALE GENOMIC DNA]</scope>
    <source>
        <strain evidence="2 3">B2</strain>
    </source>
</reference>
<gene>
    <name evidence="2" type="ORF">FJR03_10125</name>
</gene>
<dbReference type="CDD" id="cd00865">
    <property type="entry name" value="PEBP_bact_arch"/>
    <property type="match status" value="1"/>
</dbReference>
<dbReference type="InterPro" id="IPR005247">
    <property type="entry name" value="YbhB_YbcL/LppC-like"/>
</dbReference>
<evidence type="ECO:0000313" key="2">
    <source>
        <dbReference type="EMBL" id="QOP42073.1"/>
    </source>
</evidence>
<dbReference type="PANTHER" id="PTHR30289:SF1">
    <property type="entry name" value="PEBP (PHOSPHATIDYLETHANOLAMINE-BINDING PROTEIN) FAMILY PROTEIN"/>
    <property type="match status" value="1"/>
</dbReference>
<name>A0A7M1AX98_9BACT</name>
<dbReference type="AlphaFoldDB" id="A0A7M1AX98"/>
<dbReference type="Proteomes" id="UP000593910">
    <property type="component" value="Chromosome"/>
</dbReference>
<protein>
    <submittedName>
        <fullName evidence="2">YbhB/YbcL family Raf kinase inhibitor-like protein</fullName>
    </submittedName>
</protein>
<dbReference type="NCBIfam" id="TIGR00481">
    <property type="entry name" value="YbhB/YbcL family Raf kinase inhibitor-like protein"/>
    <property type="match status" value="1"/>
</dbReference>
<dbReference type="Pfam" id="PF01161">
    <property type="entry name" value="PBP"/>
    <property type="match status" value="1"/>
</dbReference>